<dbReference type="EMBL" id="CP014859">
    <property type="protein sequence ID" value="AOS65010.1"/>
    <property type="molecule type" value="Genomic_DNA"/>
</dbReference>
<dbReference type="KEGG" id="ahm:TL08_21100"/>
<sequence>MSLMDDWVEPSVDDLAAIEAESGLISAGVAVVDAESAYLRSGDEITARRLAKARATELSEELLVQRRRTLAHTASAVSRAGQVIPLIRRNASAVASGAA</sequence>
<dbReference type="InterPro" id="IPR046251">
    <property type="entry name" value="DUF6284"/>
</dbReference>
<proteinExistence type="predicted"/>
<reference evidence="2" key="1">
    <citation type="submission" date="2016-03" db="EMBL/GenBank/DDBJ databases">
        <title>Complete genome sequence of the type strain Actinoalloteichus hymeniacidonis DSM 45092.</title>
        <authorList>
            <person name="Schaffert L."/>
            <person name="Albersmeier A."/>
            <person name="Winkler A."/>
            <person name="Kalinowski J."/>
            <person name="Zotchev S."/>
            <person name="Ruckert C."/>
        </authorList>
    </citation>
    <scope>NUCLEOTIDE SEQUENCE [LARGE SCALE GENOMIC DNA]</scope>
    <source>
        <strain evidence="2">HPA177(T) (DSM 45092(T))</strain>
    </source>
</reference>
<protein>
    <submittedName>
        <fullName evidence="1">Uncharacterized protein</fullName>
    </submittedName>
</protein>
<dbReference type="Proteomes" id="UP000095210">
    <property type="component" value="Chromosome"/>
</dbReference>
<accession>A0AAC9N039</accession>
<name>A0AAC9N039_9PSEU</name>
<dbReference type="RefSeq" id="WP_069851423.1">
    <property type="nucleotide sequence ID" value="NZ_CP014859.1"/>
</dbReference>
<evidence type="ECO:0000313" key="2">
    <source>
        <dbReference type="Proteomes" id="UP000095210"/>
    </source>
</evidence>
<dbReference type="AlphaFoldDB" id="A0AAC9N039"/>
<evidence type="ECO:0000313" key="1">
    <source>
        <dbReference type="EMBL" id="AOS65010.1"/>
    </source>
</evidence>
<gene>
    <name evidence="1" type="ORF">TL08_21100</name>
</gene>
<keyword evidence="2" id="KW-1185">Reference proteome</keyword>
<dbReference type="Pfam" id="PF19801">
    <property type="entry name" value="DUF6284"/>
    <property type="match status" value="1"/>
</dbReference>
<organism evidence="1 2">
    <name type="scientific">Actinoalloteichus hymeniacidonis</name>
    <dbReference type="NCBI Taxonomy" id="340345"/>
    <lineage>
        <taxon>Bacteria</taxon>
        <taxon>Bacillati</taxon>
        <taxon>Actinomycetota</taxon>
        <taxon>Actinomycetes</taxon>
        <taxon>Pseudonocardiales</taxon>
        <taxon>Pseudonocardiaceae</taxon>
        <taxon>Actinoalloteichus</taxon>
    </lineage>
</organism>